<dbReference type="PROSITE" id="PS51352">
    <property type="entry name" value="THIOREDOXIN_2"/>
    <property type="match status" value="1"/>
</dbReference>
<accession>A0ABU2Y8R7</accession>
<dbReference type="SUPFAM" id="SSF52833">
    <property type="entry name" value="Thioredoxin-like"/>
    <property type="match status" value="1"/>
</dbReference>
<dbReference type="Pfam" id="PF13905">
    <property type="entry name" value="Thioredoxin_8"/>
    <property type="match status" value="1"/>
</dbReference>
<evidence type="ECO:0000259" key="2">
    <source>
        <dbReference type="PROSITE" id="PS51352"/>
    </source>
</evidence>
<feature type="chain" id="PRO_5047258472" evidence="1">
    <location>
        <begin position="22"/>
        <end position="467"/>
    </location>
</feature>
<evidence type="ECO:0000313" key="4">
    <source>
        <dbReference type="Proteomes" id="UP001254488"/>
    </source>
</evidence>
<dbReference type="Gene3D" id="3.40.30.10">
    <property type="entry name" value="Glutaredoxin"/>
    <property type="match status" value="1"/>
</dbReference>
<sequence length="467" mass="54902">MIKKILSLFFILLLLSCNSNRKGENAGISIGGEIVNPKSEYVVIAKGDCIVDSVKLEKDNTFLYSSKNLTPGLYSFRHNEYQVMHLEPGDSIMLRVNTMDFDESLTYTGVGAEKNNLLIEMFLYNEAESRLMPKLYILPPAEFQKKIDSMKTERIIFYNEFKKNNTVSENFSKIVSASINYDYYSKKELYASAYNARERFSGPEEFPKKFYSYRDDIDFNNNQLKTYYPYFLFLNRYFDNMAYEEYNGIHWFDRKSYIHNLHKMELIGDIVKDEELRNNLLRLSARRYLLNGKNAEKENDIKEYFLRLSTNEAYKKEITKLAEATIKLTPGEKIPNVLLVDANNNNRSLRDVIKKHTVLYFWSSNSIKHYRDIHSRAAELHDRFPEYDFVAINTDSHFKKWRETINNNGYTKSYEYQIDDLDDAERKLVLNSMNKAIILDHKGRILENNANIFVVNIETLLLGHLNK</sequence>
<keyword evidence="4" id="KW-1185">Reference proteome</keyword>
<dbReference type="Proteomes" id="UP001254488">
    <property type="component" value="Unassembled WGS sequence"/>
</dbReference>
<name>A0ABU2Y8R7_9FLAO</name>
<dbReference type="InterPro" id="IPR013766">
    <property type="entry name" value="Thioredoxin_domain"/>
</dbReference>
<gene>
    <name evidence="3" type="ORF">RM538_01050</name>
</gene>
<evidence type="ECO:0000256" key="1">
    <source>
        <dbReference type="SAM" id="SignalP"/>
    </source>
</evidence>
<proteinExistence type="predicted"/>
<dbReference type="InterPro" id="IPR012336">
    <property type="entry name" value="Thioredoxin-like_fold"/>
</dbReference>
<dbReference type="InterPro" id="IPR036249">
    <property type="entry name" value="Thioredoxin-like_sf"/>
</dbReference>
<evidence type="ECO:0000313" key="3">
    <source>
        <dbReference type="EMBL" id="MDT0554572.1"/>
    </source>
</evidence>
<comment type="caution">
    <text evidence="3">The sequence shown here is derived from an EMBL/GenBank/DDBJ whole genome shotgun (WGS) entry which is preliminary data.</text>
</comment>
<organism evidence="3 4">
    <name type="scientific">Patiriisocius hiemis</name>
    <dbReference type="NCBI Taxonomy" id="3075604"/>
    <lineage>
        <taxon>Bacteria</taxon>
        <taxon>Pseudomonadati</taxon>
        <taxon>Bacteroidota</taxon>
        <taxon>Flavobacteriia</taxon>
        <taxon>Flavobacteriales</taxon>
        <taxon>Flavobacteriaceae</taxon>
        <taxon>Patiriisocius</taxon>
    </lineage>
</organism>
<keyword evidence="1" id="KW-0732">Signal</keyword>
<dbReference type="EMBL" id="JAVRHZ010000001">
    <property type="protein sequence ID" value="MDT0554572.1"/>
    <property type="molecule type" value="Genomic_DNA"/>
</dbReference>
<feature type="signal peptide" evidence="1">
    <location>
        <begin position="1"/>
        <end position="21"/>
    </location>
</feature>
<reference evidence="3 4" key="1">
    <citation type="submission" date="2023-09" db="EMBL/GenBank/DDBJ databases">
        <authorList>
            <person name="Rey-Velasco X."/>
        </authorList>
    </citation>
    <scope>NUCLEOTIDE SEQUENCE [LARGE SCALE GENOMIC DNA]</scope>
    <source>
        <strain evidence="3 4">W242</strain>
    </source>
</reference>
<protein>
    <submittedName>
        <fullName evidence="3">Thioredoxin-like domain-containing protein</fullName>
    </submittedName>
</protein>
<feature type="domain" description="Thioredoxin" evidence="2">
    <location>
        <begin position="328"/>
        <end position="467"/>
    </location>
</feature>
<dbReference type="RefSeq" id="WP_311331533.1">
    <property type="nucleotide sequence ID" value="NZ_JAVRHZ010000001.1"/>
</dbReference>
<dbReference type="PROSITE" id="PS51257">
    <property type="entry name" value="PROKAR_LIPOPROTEIN"/>
    <property type="match status" value="1"/>
</dbReference>